<gene>
    <name evidence="14" type="ORF">Zmor_006808</name>
</gene>
<dbReference type="PRINTS" id="PR01609">
    <property type="entry name" value="CD36FAMILY"/>
</dbReference>
<evidence type="ECO:0000256" key="11">
    <source>
        <dbReference type="ARBA" id="ARBA00023180"/>
    </source>
</evidence>
<name>A0AA38ISI6_9CUCU</name>
<comment type="caution">
    <text evidence="14">The sequence shown here is derived from an EMBL/GenBank/DDBJ whole genome shotgun (WGS) entry which is preliminary data.</text>
</comment>
<evidence type="ECO:0000256" key="4">
    <source>
        <dbReference type="ARBA" id="ARBA00022606"/>
    </source>
</evidence>
<evidence type="ECO:0000256" key="1">
    <source>
        <dbReference type="ARBA" id="ARBA00004236"/>
    </source>
</evidence>
<keyword evidence="15" id="KW-1185">Reference proteome</keyword>
<dbReference type="GO" id="GO:0005044">
    <property type="term" value="F:scavenger receptor activity"/>
    <property type="evidence" value="ECO:0007669"/>
    <property type="project" value="TreeGrafter"/>
</dbReference>
<organism evidence="14 15">
    <name type="scientific">Zophobas morio</name>
    <dbReference type="NCBI Taxonomy" id="2755281"/>
    <lineage>
        <taxon>Eukaryota</taxon>
        <taxon>Metazoa</taxon>
        <taxon>Ecdysozoa</taxon>
        <taxon>Arthropoda</taxon>
        <taxon>Hexapoda</taxon>
        <taxon>Insecta</taxon>
        <taxon>Pterygota</taxon>
        <taxon>Neoptera</taxon>
        <taxon>Endopterygota</taxon>
        <taxon>Coleoptera</taxon>
        <taxon>Polyphaga</taxon>
        <taxon>Cucujiformia</taxon>
        <taxon>Tenebrionidae</taxon>
        <taxon>Zophobas</taxon>
    </lineage>
</organism>
<reference evidence="14" key="1">
    <citation type="journal article" date="2023" name="G3 (Bethesda)">
        <title>Whole genome assemblies of Zophobas morio and Tenebrio molitor.</title>
        <authorList>
            <person name="Kaur S."/>
            <person name="Stinson S.A."/>
            <person name="diCenzo G.C."/>
        </authorList>
    </citation>
    <scope>NUCLEOTIDE SEQUENCE</scope>
    <source>
        <strain evidence="14">QUZm001</strain>
    </source>
</reference>
<evidence type="ECO:0000256" key="6">
    <source>
        <dbReference type="ARBA" id="ARBA00022725"/>
    </source>
</evidence>
<sequence>MIVSVKRVATVPSYLRPTTDPEMTGIQARLLSLRATRLDEGTEQYDRFLDLPFPLTFKVYLFNVENPDEILKGTAKPKLSEKGPYIYKQYRHKKILEIDEDEDTISYTQMETFEFDAESSAPLTEDDMITVLNPPLMSVYHLAEGFMLAGAVDKCIRPTFPAGYDEIFIKVPVRHLMFEGFNFCRNKGSDLCSLVNDIVCTIASTKRNSDILADYSLQFSFLNYKVREPDGKYTVKRGLDDIDRLGYISAWNGMKYTSYWGDGTTCSEVRGTDSTLYPPRITKDNEFYIFATDICRSVKINYIREETYRDVDGYMFGTDKNTLQPSTNNSEADCFCTKQSKDVDGQNSCFLDGVIDMQSCFGVPVLFSFPHFLWADEKYLNGVDGLSPNEEAHRTYLLVEPNTGTPLKGVKRIQLNAVIRPIAGIKSLIDTTKAVLPLLWIEEGVALTEEYTDELHSKYFDKVQILDGFKWALIAVSALLVVIFGVLVVRKRFFNNTGQPDGL</sequence>
<dbReference type="GO" id="GO:0005737">
    <property type="term" value="C:cytoplasm"/>
    <property type="evidence" value="ECO:0007669"/>
    <property type="project" value="TreeGrafter"/>
</dbReference>
<evidence type="ECO:0000256" key="10">
    <source>
        <dbReference type="ARBA" id="ARBA00023170"/>
    </source>
</evidence>
<dbReference type="GO" id="GO:0007608">
    <property type="term" value="P:sensory perception of smell"/>
    <property type="evidence" value="ECO:0007669"/>
    <property type="project" value="UniProtKB-KW"/>
</dbReference>
<evidence type="ECO:0000313" key="14">
    <source>
        <dbReference type="EMBL" id="KAJ3662460.1"/>
    </source>
</evidence>
<protein>
    <recommendedName>
        <fullName evidence="12">Sensory neuron membrane protein 2</fullName>
    </recommendedName>
</protein>
<keyword evidence="5 13" id="KW-0812">Transmembrane</keyword>
<dbReference type="PANTHER" id="PTHR11923">
    <property type="entry name" value="SCAVENGER RECEPTOR CLASS B TYPE-1 SR-B1"/>
    <property type="match status" value="1"/>
</dbReference>
<keyword evidence="8 13" id="KW-0472">Membrane</keyword>
<evidence type="ECO:0000256" key="2">
    <source>
        <dbReference type="ARBA" id="ARBA00010532"/>
    </source>
</evidence>
<evidence type="ECO:0000313" key="15">
    <source>
        <dbReference type="Proteomes" id="UP001168821"/>
    </source>
</evidence>
<comment type="subcellular location">
    <subcellularLocation>
        <location evidence="1">Cell membrane</location>
    </subcellularLocation>
</comment>
<keyword evidence="6" id="KW-0552">Olfaction</keyword>
<proteinExistence type="inferred from homology"/>
<accession>A0AA38ISI6</accession>
<evidence type="ECO:0000256" key="13">
    <source>
        <dbReference type="SAM" id="Phobius"/>
    </source>
</evidence>
<keyword evidence="9" id="KW-1015">Disulfide bond</keyword>
<evidence type="ECO:0000256" key="7">
    <source>
        <dbReference type="ARBA" id="ARBA00022989"/>
    </source>
</evidence>
<keyword evidence="10" id="KW-0675">Receptor</keyword>
<dbReference type="Proteomes" id="UP001168821">
    <property type="component" value="Unassembled WGS sequence"/>
</dbReference>
<evidence type="ECO:0000256" key="8">
    <source>
        <dbReference type="ARBA" id="ARBA00023136"/>
    </source>
</evidence>
<dbReference type="Pfam" id="PF01130">
    <property type="entry name" value="CD36"/>
    <property type="match status" value="1"/>
</dbReference>
<comment type="similarity">
    <text evidence="2">Belongs to the CD36 family.</text>
</comment>
<evidence type="ECO:0000256" key="9">
    <source>
        <dbReference type="ARBA" id="ARBA00023157"/>
    </source>
</evidence>
<keyword evidence="11" id="KW-0325">Glycoprotein</keyword>
<evidence type="ECO:0000256" key="5">
    <source>
        <dbReference type="ARBA" id="ARBA00022692"/>
    </source>
</evidence>
<evidence type="ECO:0000256" key="12">
    <source>
        <dbReference type="ARBA" id="ARBA00040645"/>
    </source>
</evidence>
<keyword evidence="4" id="KW-0716">Sensory transduction</keyword>
<keyword evidence="7 13" id="KW-1133">Transmembrane helix</keyword>
<dbReference type="PANTHER" id="PTHR11923:SF109">
    <property type="entry name" value="SENSORY NEURON MEMBRANE PROTEIN 2"/>
    <property type="match status" value="1"/>
</dbReference>
<dbReference type="InterPro" id="IPR002159">
    <property type="entry name" value="CD36_fam"/>
</dbReference>
<dbReference type="EMBL" id="JALNTZ010000002">
    <property type="protein sequence ID" value="KAJ3662460.1"/>
    <property type="molecule type" value="Genomic_DNA"/>
</dbReference>
<keyword evidence="3" id="KW-1003">Cell membrane</keyword>
<dbReference type="GO" id="GO:0005886">
    <property type="term" value="C:plasma membrane"/>
    <property type="evidence" value="ECO:0007669"/>
    <property type="project" value="UniProtKB-SubCell"/>
</dbReference>
<evidence type="ECO:0000256" key="3">
    <source>
        <dbReference type="ARBA" id="ARBA00022475"/>
    </source>
</evidence>
<feature type="transmembrane region" description="Helical" evidence="13">
    <location>
        <begin position="471"/>
        <end position="489"/>
    </location>
</feature>
<dbReference type="AlphaFoldDB" id="A0AA38ISI6"/>